<reference evidence="8" key="1">
    <citation type="journal article" date="2019" name="Int. J. Syst. Evol. Microbiol.">
        <title>The Global Catalogue of Microorganisms (GCM) 10K type strain sequencing project: providing services to taxonomists for standard genome sequencing and annotation.</title>
        <authorList>
            <consortium name="The Broad Institute Genomics Platform"/>
            <consortium name="The Broad Institute Genome Sequencing Center for Infectious Disease"/>
            <person name="Wu L."/>
            <person name="Ma J."/>
        </authorList>
    </citation>
    <scope>NUCLEOTIDE SEQUENCE [LARGE SCALE GENOMIC DNA]</scope>
    <source>
        <strain evidence="8">CGMCC 1.10363</strain>
    </source>
</reference>
<protein>
    <submittedName>
        <fullName evidence="7">RNA polymerase sigma factor</fullName>
    </submittedName>
</protein>
<organism evidence="7 8">
    <name type="scientific">Gryllotalpicola reticulitermitis</name>
    <dbReference type="NCBI Taxonomy" id="1184153"/>
    <lineage>
        <taxon>Bacteria</taxon>
        <taxon>Bacillati</taxon>
        <taxon>Actinomycetota</taxon>
        <taxon>Actinomycetes</taxon>
        <taxon>Micrococcales</taxon>
        <taxon>Microbacteriaceae</taxon>
        <taxon>Gryllotalpicola</taxon>
    </lineage>
</organism>
<keyword evidence="4" id="KW-0804">Transcription</keyword>
<dbReference type="InterPro" id="IPR046531">
    <property type="entry name" value="DUF6596"/>
</dbReference>
<dbReference type="EMBL" id="JBHSCN010000003">
    <property type="protein sequence ID" value="MFC4242813.1"/>
    <property type="molecule type" value="Genomic_DNA"/>
</dbReference>
<dbReference type="RefSeq" id="WP_390227743.1">
    <property type="nucleotide sequence ID" value="NZ_JBHSCN010000003.1"/>
</dbReference>
<evidence type="ECO:0000256" key="2">
    <source>
        <dbReference type="ARBA" id="ARBA00023015"/>
    </source>
</evidence>
<evidence type="ECO:0000259" key="5">
    <source>
        <dbReference type="Pfam" id="PF08281"/>
    </source>
</evidence>
<evidence type="ECO:0000256" key="1">
    <source>
        <dbReference type="ARBA" id="ARBA00010641"/>
    </source>
</evidence>
<evidence type="ECO:0000313" key="7">
    <source>
        <dbReference type="EMBL" id="MFC4242813.1"/>
    </source>
</evidence>
<accession>A0ABV8Q637</accession>
<dbReference type="PANTHER" id="PTHR47756:SF2">
    <property type="entry name" value="BLL6612 PROTEIN"/>
    <property type="match status" value="1"/>
</dbReference>
<keyword evidence="3" id="KW-0731">Sigma factor</keyword>
<feature type="domain" description="RNA polymerase sigma factor 70 region 4 type 2" evidence="5">
    <location>
        <begin position="29"/>
        <end position="69"/>
    </location>
</feature>
<dbReference type="InterPro" id="IPR013249">
    <property type="entry name" value="RNA_pol_sigma70_r4_t2"/>
</dbReference>
<comment type="similarity">
    <text evidence="1">Belongs to the sigma-70 factor family. ECF subfamily.</text>
</comment>
<evidence type="ECO:0000256" key="3">
    <source>
        <dbReference type="ARBA" id="ARBA00023082"/>
    </source>
</evidence>
<keyword evidence="2" id="KW-0805">Transcription regulation</keyword>
<dbReference type="SUPFAM" id="SSF88659">
    <property type="entry name" value="Sigma3 and sigma4 domains of RNA polymerase sigma factors"/>
    <property type="match status" value="1"/>
</dbReference>
<name>A0ABV8Q637_9MICO</name>
<comment type="caution">
    <text evidence="7">The sequence shown here is derived from an EMBL/GenBank/DDBJ whole genome shotgun (WGS) entry which is preliminary data.</text>
</comment>
<dbReference type="PANTHER" id="PTHR47756">
    <property type="entry name" value="BLL6612 PROTEIN-RELATED"/>
    <property type="match status" value="1"/>
</dbReference>
<feature type="domain" description="DUF6596" evidence="6">
    <location>
        <begin position="88"/>
        <end position="188"/>
    </location>
</feature>
<proteinExistence type="inferred from homology"/>
<dbReference type="Pfam" id="PF20239">
    <property type="entry name" value="DUF6596"/>
    <property type="match status" value="1"/>
</dbReference>
<sequence length="326" mass="34077">MLDTVRVASGDHDDSLELLALCCCPAIQPPSRVALTLRAVCGLTTAQIAAAFYATEATMAQRISRAKTAIDRAGRDFGALSPTELATRSDAVRSTLYLMFNEGYAPSGGERAVHRELITEAIRLTRLLHAGRPADGETTALLALMLLTDARTPARVDGAGVPIALPAQDRRLWDAAELAEGRALAAQALGGSPAGPMAIQAAVAAVHGAAADADATDWVEILGLYDALVRVQPGPAAQLGRAVAVGMAHGPLAGLAEVALLEHDSRLTRGHRLLSVRAGLLERAGAIDEARAAYAAAAMKASNAAEQRWLEAQLRRIDANHNEGND</sequence>
<evidence type="ECO:0000256" key="4">
    <source>
        <dbReference type="ARBA" id="ARBA00023163"/>
    </source>
</evidence>
<dbReference type="Pfam" id="PF08281">
    <property type="entry name" value="Sigma70_r4_2"/>
    <property type="match status" value="1"/>
</dbReference>
<dbReference type="InterPro" id="IPR036388">
    <property type="entry name" value="WH-like_DNA-bd_sf"/>
</dbReference>
<evidence type="ECO:0000259" key="6">
    <source>
        <dbReference type="Pfam" id="PF20239"/>
    </source>
</evidence>
<dbReference type="Gene3D" id="1.10.10.10">
    <property type="entry name" value="Winged helix-like DNA-binding domain superfamily/Winged helix DNA-binding domain"/>
    <property type="match status" value="1"/>
</dbReference>
<dbReference type="Proteomes" id="UP001595900">
    <property type="component" value="Unassembled WGS sequence"/>
</dbReference>
<gene>
    <name evidence="7" type="ORF">ACFOYW_05450</name>
</gene>
<evidence type="ECO:0000313" key="8">
    <source>
        <dbReference type="Proteomes" id="UP001595900"/>
    </source>
</evidence>
<dbReference type="InterPro" id="IPR013324">
    <property type="entry name" value="RNA_pol_sigma_r3/r4-like"/>
</dbReference>
<keyword evidence="8" id="KW-1185">Reference proteome</keyword>